<dbReference type="Gene3D" id="3.60.15.10">
    <property type="entry name" value="Ribonuclease Z/Hydroxyacylglutathione hydrolase-like"/>
    <property type="match status" value="1"/>
</dbReference>
<feature type="domain" description="Metallo-beta-lactamase" evidence="1">
    <location>
        <begin position="26"/>
        <end position="223"/>
    </location>
</feature>
<accession>A0ABS7NTS2</accession>
<dbReference type="InterPro" id="IPR050855">
    <property type="entry name" value="NDM-1-like"/>
</dbReference>
<name>A0ABS7NTS2_9NOCA</name>
<dbReference type="CDD" id="cd16282">
    <property type="entry name" value="metallo-hydrolase-like_MBL-fold"/>
    <property type="match status" value="1"/>
</dbReference>
<dbReference type="Proteomes" id="UP001520140">
    <property type="component" value="Unassembled WGS sequence"/>
</dbReference>
<sequence>MTYAKGPYDLGHDCHSWLLPEGRWGESNTGLVRGSGSSLLIDTLYDLPHTAEMLAAYKPLLQGHPIRTLVNTHSDGDHWFGNQLVAGPGVEIVATRAAAELMTPSSVSEMVAMSGRDDHVGDFIRQVGGHFDHAGIVATPPTRTFTDELSLDVGGREVRLIQVGPAHTPGDLLVHVPDAQVVYTGDILFIGGAPLVWAGPISRCIAACDLILDLELVAIVPGHGPLTDKTGVARVRDYLDFVHAESVERFEQGLTVEDAVASIDMSLFADMSEQGRIAANVLNVYQELDPTRPRENRLQQFGRIADFELHAAATAQDAVNR</sequence>
<organism evidence="2 3">
    <name type="scientific">Rhodococcoides kroppenstedtii</name>
    <dbReference type="NCBI Taxonomy" id="293050"/>
    <lineage>
        <taxon>Bacteria</taxon>
        <taxon>Bacillati</taxon>
        <taxon>Actinomycetota</taxon>
        <taxon>Actinomycetes</taxon>
        <taxon>Mycobacteriales</taxon>
        <taxon>Nocardiaceae</taxon>
        <taxon>Rhodococcoides</taxon>
    </lineage>
</organism>
<evidence type="ECO:0000313" key="3">
    <source>
        <dbReference type="Proteomes" id="UP001520140"/>
    </source>
</evidence>
<dbReference type="Pfam" id="PF00753">
    <property type="entry name" value="Lactamase_B"/>
    <property type="match status" value="1"/>
</dbReference>
<reference evidence="2 3" key="1">
    <citation type="submission" date="2020-06" db="EMBL/GenBank/DDBJ databases">
        <title>Taxonomy, biology and ecology of Rhodococcus bacteria occurring in California pistachio and other woody hosts as revealed by genome sequence analyses.</title>
        <authorList>
            <person name="Gai Y."/>
            <person name="Riely B."/>
        </authorList>
    </citation>
    <scope>NUCLEOTIDE SEQUENCE [LARGE SCALE GENOMIC DNA]</scope>
    <source>
        <strain evidence="2 3">BP-284</strain>
    </source>
</reference>
<keyword evidence="3" id="KW-1185">Reference proteome</keyword>
<gene>
    <name evidence="2" type="ORF">HQ605_11350</name>
</gene>
<dbReference type="PANTHER" id="PTHR42951">
    <property type="entry name" value="METALLO-BETA-LACTAMASE DOMAIN-CONTAINING"/>
    <property type="match status" value="1"/>
</dbReference>
<dbReference type="SUPFAM" id="SSF56281">
    <property type="entry name" value="Metallo-hydrolase/oxidoreductase"/>
    <property type="match status" value="1"/>
</dbReference>
<evidence type="ECO:0000313" key="2">
    <source>
        <dbReference type="EMBL" id="MBY6321421.1"/>
    </source>
</evidence>
<evidence type="ECO:0000259" key="1">
    <source>
        <dbReference type="SMART" id="SM00849"/>
    </source>
</evidence>
<comment type="caution">
    <text evidence="2">The sequence shown here is derived from an EMBL/GenBank/DDBJ whole genome shotgun (WGS) entry which is preliminary data.</text>
</comment>
<dbReference type="RefSeq" id="WP_068103232.1">
    <property type="nucleotide sequence ID" value="NZ_JABUKE010000012.1"/>
</dbReference>
<dbReference type="InterPro" id="IPR036866">
    <property type="entry name" value="RibonucZ/Hydroxyglut_hydro"/>
</dbReference>
<dbReference type="SMART" id="SM00849">
    <property type="entry name" value="Lactamase_B"/>
    <property type="match status" value="1"/>
</dbReference>
<protein>
    <submittedName>
        <fullName evidence="2">MBL fold metallo-hydrolase</fullName>
    </submittedName>
</protein>
<dbReference type="InterPro" id="IPR001279">
    <property type="entry name" value="Metallo-B-lactamas"/>
</dbReference>
<dbReference type="EMBL" id="JABUKG010000010">
    <property type="protein sequence ID" value="MBY6321421.1"/>
    <property type="molecule type" value="Genomic_DNA"/>
</dbReference>
<dbReference type="PANTHER" id="PTHR42951:SF4">
    <property type="entry name" value="ACYL-COENZYME A THIOESTERASE MBLAC2"/>
    <property type="match status" value="1"/>
</dbReference>
<proteinExistence type="predicted"/>